<dbReference type="AlphaFoldDB" id="A0A165EV75"/>
<dbReference type="InParanoid" id="A0A165EV75"/>
<evidence type="ECO:0000256" key="1">
    <source>
        <dbReference type="SAM" id="MobiDB-lite"/>
    </source>
</evidence>
<feature type="compositionally biased region" description="Basic and acidic residues" evidence="1">
    <location>
        <begin position="62"/>
        <end position="86"/>
    </location>
</feature>
<dbReference type="EMBL" id="KV423992">
    <property type="protein sequence ID" value="KZT55588.1"/>
    <property type="molecule type" value="Genomic_DNA"/>
</dbReference>
<reference evidence="2 3" key="1">
    <citation type="journal article" date="2016" name="Mol. Biol. Evol.">
        <title>Comparative Genomics of Early-Diverging Mushroom-Forming Fungi Provides Insights into the Origins of Lignocellulose Decay Capabilities.</title>
        <authorList>
            <person name="Nagy L.G."/>
            <person name="Riley R."/>
            <person name="Tritt A."/>
            <person name="Adam C."/>
            <person name="Daum C."/>
            <person name="Floudas D."/>
            <person name="Sun H."/>
            <person name="Yadav J.S."/>
            <person name="Pangilinan J."/>
            <person name="Larsson K.H."/>
            <person name="Matsuura K."/>
            <person name="Barry K."/>
            <person name="Labutti K."/>
            <person name="Kuo R."/>
            <person name="Ohm R.A."/>
            <person name="Bhattacharya S.S."/>
            <person name="Shirouzu T."/>
            <person name="Yoshinaga Y."/>
            <person name="Martin F.M."/>
            <person name="Grigoriev I.V."/>
            <person name="Hibbett D.S."/>
        </authorList>
    </citation>
    <scope>NUCLEOTIDE SEQUENCE [LARGE SCALE GENOMIC DNA]</scope>
    <source>
        <strain evidence="2 3">HHB12733</strain>
    </source>
</reference>
<evidence type="ECO:0000313" key="3">
    <source>
        <dbReference type="Proteomes" id="UP000076842"/>
    </source>
</evidence>
<dbReference type="STRING" id="1353952.A0A165EV75"/>
<name>A0A165EV75_9BASI</name>
<evidence type="ECO:0000313" key="2">
    <source>
        <dbReference type="EMBL" id="KZT55588.1"/>
    </source>
</evidence>
<feature type="region of interest" description="Disordered" evidence="1">
    <location>
        <begin position="1"/>
        <end position="86"/>
    </location>
</feature>
<protein>
    <submittedName>
        <fullName evidence="2">Uncharacterized protein</fullName>
    </submittedName>
</protein>
<keyword evidence="3" id="KW-1185">Reference proteome</keyword>
<dbReference type="OrthoDB" id="264795at2759"/>
<organism evidence="2 3">
    <name type="scientific">Calocera cornea HHB12733</name>
    <dbReference type="NCBI Taxonomy" id="1353952"/>
    <lineage>
        <taxon>Eukaryota</taxon>
        <taxon>Fungi</taxon>
        <taxon>Dikarya</taxon>
        <taxon>Basidiomycota</taxon>
        <taxon>Agaricomycotina</taxon>
        <taxon>Dacrymycetes</taxon>
        <taxon>Dacrymycetales</taxon>
        <taxon>Dacrymycetaceae</taxon>
        <taxon>Calocera</taxon>
    </lineage>
</organism>
<gene>
    <name evidence="2" type="ORF">CALCODRAFT_345777</name>
</gene>
<proteinExistence type="predicted"/>
<sequence>MNGAYTPNGFGSKPFASLNAQDRSSSAPPPAFSSPARGRGRHRRGNGSVAHTPPPMESDDGMSDRETDKDAAMKKELEARRRRQEELRVRMAEYQAKRREEMEGRERQEAEELQRRIAAEEADPVLRRMRADAVEESKRWESRLLAMPANQAWIEVKDTQDERVAQWQELKLMGSTEYRPTRGLCEGMCSASEVVERVATMDVMAPERDPTTGQPDPSRFVKRYKRVEPVIIPTDVRTSAALVVCRLDWPLRR</sequence>
<accession>A0A165EV75</accession>
<dbReference type="Proteomes" id="UP000076842">
    <property type="component" value="Unassembled WGS sequence"/>
</dbReference>